<gene>
    <name evidence="1" type="ORF">V2H45_16585</name>
</gene>
<protein>
    <submittedName>
        <fullName evidence="1">YlqD family protein</fullName>
    </submittedName>
</protein>
<keyword evidence="2" id="KW-1185">Reference proteome</keyword>
<dbReference type="Pfam" id="PF11068">
    <property type="entry name" value="YlqD"/>
    <property type="match status" value="1"/>
</dbReference>
<name>A0AAW9PT63_9CYAN</name>
<proteinExistence type="predicted"/>
<accession>A0AAW9PT63</accession>
<sequence>MDFSNQLLLKRTANIKVIVTPRWKDEMQQQLQAQIAQFDAQIQQIEAQGTRMIAEIERQSIKPPGPDVVREIEEIRLEVNRRKSEFLEQKNQLLQQLSQVQVLELEQEVNQGQLDSFFPLSKGDNLIAMMQVEIVLRDGLVEDIRTGFPTAM</sequence>
<reference evidence="1" key="1">
    <citation type="submission" date="2024-01" db="EMBL/GenBank/DDBJ databases">
        <title>Bank of Algae and Cyanobacteria of the Azores (BACA) strain genomes.</title>
        <authorList>
            <person name="Luz R."/>
            <person name="Cordeiro R."/>
            <person name="Fonseca A."/>
            <person name="Goncalves V."/>
        </authorList>
    </citation>
    <scope>NUCLEOTIDE SEQUENCE</scope>
    <source>
        <strain evidence="1">BACA0141</strain>
    </source>
</reference>
<comment type="caution">
    <text evidence="1">The sequence shown here is derived from an EMBL/GenBank/DDBJ whole genome shotgun (WGS) entry which is preliminary data.</text>
</comment>
<dbReference type="Gene3D" id="6.10.140.1110">
    <property type="match status" value="1"/>
</dbReference>
<organism evidence="1 2">
    <name type="scientific">Tumidithrix elongata BACA0141</name>
    <dbReference type="NCBI Taxonomy" id="2716417"/>
    <lineage>
        <taxon>Bacteria</taxon>
        <taxon>Bacillati</taxon>
        <taxon>Cyanobacteriota</taxon>
        <taxon>Cyanophyceae</taxon>
        <taxon>Pseudanabaenales</taxon>
        <taxon>Pseudanabaenaceae</taxon>
        <taxon>Tumidithrix</taxon>
        <taxon>Tumidithrix elongata</taxon>
    </lineage>
</organism>
<dbReference type="InterPro" id="IPR021297">
    <property type="entry name" value="YlqD"/>
</dbReference>
<dbReference type="Proteomes" id="UP001333818">
    <property type="component" value="Unassembled WGS sequence"/>
</dbReference>
<evidence type="ECO:0000313" key="1">
    <source>
        <dbReference type="EMBL" id="MEE3718359.1"/>
    </source>
</evidence>
<evidence type="ECO:0000313" key="2">
    <source>
        <dbReference type="Proteomes" id="UP001333818"/>
    </source>
</evidence>
<dbReference type="AlphaFoldDB" id="A0AAW9PT63"/>
<dbReference type="EMBL" id="JAZBJZ010000074">
    <property type="protein sequence ID" value="MEE3718359.1"/>
    <property type="molecule type" value="Genomic_DNA"/>
</dbReference>